<dbReference type="STRING" id="441103.TRN7648_02809"/>
<dbReference type="RefSeq" id="WP_186009212.1">
    <property type="nucleotide sequence ID" value="NZ_CYSE01000005.1"/>
</dbReference>
<name>A0A0N7M0C6_9RHOB</name>
<dbReference type="Proteomes" id="UP000054935">
    <property type="component" value="Unassembled WGS sequence"/>
</dbReference>
<dbReference type="AlphaFoldDB" id="A0A0N7M0C6"/>
<keyword evidence="1" id="KW-1133">Transmembrane helix</keyword>
<sequence>MYRVRLFLVFFAVFVILGALAREFWNLSLVHYAVIAAISCGAMLASKKFFTSQ</sequence>
<proteinExistence type="predicted"/>
<gene>
    <name evidence="2" type="ORF">TRN7648_02809</name>
</gene>
<keyword evidence="1" id="KW-0472">Membrane</keyword>
<dbReference type="EMBL" id="CYSE01000005">
    <property type="protein sequence ID" value="CUH80089.1"/>
    <property type="molecule type" value="Genomic_DNA"/>
</dbReference>
<evidence type="ECO:0000313" key="3">
    <source>
        <dbReference type="Proteomes" id="UP000054935"/>
    </source>
</evidence>
<protein>
    <submittedName>
        <fullName evidence="2">Uncharacterized protein</fullName>
    </submittedName>
</protein>
<keyword evidence="3" id="KW-1185">Reference proteome</keyword>
<reference evidence="2 3" key="1">
    <citation type="submission" date="2015-09" db="EMBL/GenBank/DDBJ databases">
        <authorList>
            <consortium name="Swine Surveillance"/>
        </authorList>
    </citation>
    <scope>NUCLEOTIDE SEQUENCE [LARGE SCALE GENOMIC DNA]</scope>
    <source>
        <strain evidence="2 3">CECT 7648</strain>
    </source>
</reference>
<organism evidence="2 3">
    <name type="scientific">Tropicibacter naphthalenivorans</name>
    <dbReference type="NCBI Taxonomy" id="441103"/>
    <lineage>
        <taxon>Bacteria</taxon>
        <taxon>Pseudomonadati</taxon>
        <taxon>Pseudomonadota</taxon>
        <taxon>Alphaproteobacteria</taxon>
        <taxon>Rhodobacterales</taxon>
        <taxon>Roseobacteraceae</taxon>
        <taxon>Tropicibacter</taxon>
    </lineage>
</organism>
<accession>A0A0N7M0C6</accession>
<feature type="transmembrane region" description="Helical" evidence="1">
    <location>
        <begin position="31"/>
        <end position="50"/>
    </location>
</feature>
<evidence type="ECO:0000313" key="2">
    <source>
        <dbReference type="EMBL" id="CUH80089.1"/>
    </source>
</evidence>
<evidence type="ECO:0000256" key="1">
    <source>
        <dbReference type="SAM" id="Phobius"/>
    </source>
</evidence>
<keyword evidence="1" id="KW-0812">Transmembrane</keyword>